<organism evidence="7 8">
    <name type="scientific">Moelleriella libera RCEF 2490</name>
    <dbReference type="NCBI Taxonomy" id="1081109"/>
    <lineage>
        <taxon>Eukaryota</taxon>
        <taxon>Fungi</taxon>
        <taxon>Dikarya</taxon>
        <taxon>Ascomycota</taxon>
        <taxon>Pezizomycotina</taxon>
        <taxon>Sordariomycetes</taxon>
        <taxon>Hypocreomycetidae</taxon>
        <taxon>Hypocreales</taxon>
        <taxon>Clavicipitaceae</taxon>
        <taxon>Moelleriella</taxon>
    </lineage>
</organism>
<feature type="domain" description="FAD-binding PCMH-type" evidence="6">
    <location>
        <begin position="371"/>
        <end position="549"/>
    </location>
</feature>
<evidence type="ECO:0000259" key="6">
    <source>
        <dbReference type="PROSITE" id="PS51387"/>
    </source>
</evidence>
<evidence type="ECO:0000313" key="8">
    <source>
        <dbReference type="Proteomes" id="UP000078544"/>
    </source>
</evidence>
<dbReference type="GO" id="GO:0071949">
    <property type="term" value="F:FAD binding"/>
    <property type="evidence" value="ECO:0007669"/>
    <property type="project" value="InterPro"/>
</dbReference>
<keyword evidence="2" id="KW-0285">Flavoprotein</keyword>
<dbReference type="PANTHER" id="PTHR42973">
    <property type="entry name" value="BINDING OXIDOREDUCTASE, PUTATIVE (AFU_ORTHOLOGUE AFUA_1G17690)-RELATED"/>
    <property type="match status" value="1"/>
</dbReference>
<evidence type="ECO:0000256" key="1">
    <source>
        <dbReference type="ARBA" id="ARBA00005466"/>
    </source>
</evidence>
<evidence type="ECO:0000256" key="2">
    <source>
        <dbReference type="ARBA" id="ARBA00022630"/>
    </source>
</evidence>
<protein>
    <submittedName>
        <fullName evidence="7">FAD-binding, type 2</fullName>
    </submittedName>
</protein>
<dbReference type="SUPFAM" id="SSF56176">
    <property type="entry name" value="FAD-binding/transporter-associated domain-like"/>
    <property type="match status" value="1"/>
</dbReference>
<dbReference type="AlphaFoldDB" id="A0A166VFA5"/>
<gene>
    <name evidence="7" type="ORF">AAL_01064</name>
</gene>
<evidence type="ECO:0000256" key="3">
    <source>
        <dbReference type="ARBA" id="ARBA00022827"/>
    </source>
</evidence>
<dbReference type="CDD" id="cd02208">
    <property type="entry name" value="cupin_RmlC-like"/>
    <property type="match status" value="1"/>
</dbReference>
<reference evidence="7 8" key="1">
    <citation type="journal article" date="2016" name="Genome Biol. Evol.">
        <title>Divergent and convergent evolution of fungal pathogenicity.</title>
        <authorList>
            <person name="Shang Y."/>
            <person name="Xiao G."/>
            <person name="Zheng P."/>
            <person name="Cen K."/>
            <person name="Zhan S."/>
            <person name="Wang C."/>
        </authorList>
    </citation>
    <scope>NUCLEOTIDE SEQUENCE [LARGE SCALE GENOMIC DNA]</scope>
    <source>
        <strain evidence="7 8">RCEF 2490</strain>
    </source>
</reference>
<dbReference type="SUPFAM" id="SSF51182">
    <property type="entry name" value="RmlC-like cupins"/>
    <property type="match status" value="1"/>
</dbReference>
<keyword evidence="3" id="KW-0274">FAD</keyword>
<name>A0A166VFA5_9HYPO</name>
<dbReference type="InterPro" id="IPR016169">
    <property type="entry name" value="FAD-bd_PCMH_sub2"/>
</dbReference>
<keyword evidence="5" id="KW-1133">Transmembrane helix</keyword>
<dbReference type="InterPro" id="IPR006094">
    <property type="entry name" value="Oxid_FAD_bind_N"/>
</dbReference>
<comment type="similarity">
    <text evidence="1">Belongs to the oxygen-dependent FAD-linked oxidoreductase family.</text>
</comment>
<sequence length="808" mass="88549">MSHSDWDSFRPSDFEAELVITAYVPFSSPSTIAFLAAACFVILLIAKWRRLEGAVITRVLAPPEGRAFEFEVTFELGHGRLKALQDQKPPLHFHPYQQEYIEVLEGFICLEIEGQEELLDEASGELCIQPWTNHRLYPPTREMISGNNPFTAQKTVFLLSGSETDHPLKLDLSFFQNCRSRSCNEMTLARCLTREAPTYLRRTGSLLDNMHPLLWALSWADGLGGLSGISHSIGNGQLIGKLPAAKWRPASSRLDSRIGSAEIERQSERFGMEHAKDAFELSLCVASGLANSPGDPESAWESATSMLPFWDNTCWLTGFPQVYRHHDFAIFAELHCSQQRELASFLIRFTPAPSYWGIPLIDRVAYRSQTAWAHPGCIVRPTSARQVQRVLRTLKLLRVRFAIRGGGHMPAPLAANIDSGVLIDMADLNTVTYDASSGTAIVGAGSRWRAVYEALRTHNVTVVGGRVLDVGVAGLTLGGGLSYWSDLYGLVCDNVVEHEVVVANGSLVKASRFENPELHWALKGGGNNFVSRKSAAGIVTSFKFRTIPLTMVWGGIRIYSLDRLPALYAALARYQASPIKDLYANLNLQAAVTNASIGVLLNLVHLKPVASPAAFDVFQDIPALMDTTKVQTLTEFMAGAVVPPIPRWDWFASTFTPSAALYSTLSTILATASEISQVQTLMTGTMVAAMQPVSASAITAGQAQGGNALGLKAVNQTWFVLDVGWSSPAADTAAHKVGMSLSRKVEDAAARAKKGVPYIFMNDASYDEPVIASYGRENVRKLRAVQRIYDPGEVFQRLVRGGFKLPRD</sequence>
<dbReference type="PANTHER" id="PTHR42973:SF54">
    <property type="entry name" value="FAD-BINDING PCMH-TYPE DOMAIN-CONTAINING PROTEIN"/>
    <property type="match status" value="1"/>
</dbReference>
<dbReference type="STRING" id="1081109.A0A166VFA5"/>
<keyword evidence="5" id="KW-0472">Membrane</keyword>
<keyword evidence="8" id="KW-1185">Reference proteome</keyword>
<proteinExistence type="inferred from homology"/>
<feature type="transmembrane region" description="Helical" evidence="5">
    <location>
        <begin position="20"/>
        <end position="46"/>
    </location>
</feature>
<dbReference type="Gene3D" id="3.30.465.10">
    <property type="match status" value="1"/>
</dbReference>
<dbReference type="GO" id="GO:0016491">
    <property type="term" value="F:oxidoreductase activity"/>
    <property type="evidence" value="ECO:0007669"/>
    <property type="project" value="UniProtKB-KW"/>
</dbReference>
<evidence type="ECO:0000256" key="4">
    <source>
        <dbReference type="ARBA" id="ARBA00023002"/>
    </source>
</evidence>
<accession>A0A166VFA5</accession>
<dbReference type="InterPro" id="IPR036318">
    <property type="entry name" value="FAD-bd_PCMH-like_sf"/>
</dbReference>
<dbReference type="OrthoDB" id="5126127at2759"/>
<keyword evidence="4" id="KW-0560">Oxidoreductase</keyword>
<dbReference type="InterPro" id="IPR050416">
    <property type="entry name" value="FAD-linked_Oxidoreductase"/>
</dbReference>
<evidence type="ECO:0000256" key="5">
    <source>
        <dbReference type="SAM" id="Phobius"/>
    </source>
</evidence>
<keyword evidence="5" id="KW-0812">Transmembrane</keyword>
<dbReference type="PROSITE" id="PS51387">
    <property type="entry name" value="FAD_PCMH"/>
    <property type="match status" value="1"/>
</dbReference>
<dbReference type="Pfam" id="PF01565">
    <property type="entry name" value="FAD_binding_4"/>
    <property type="match status" value="1"/>
</dbReference>
<dbReference type="EMBL" id="AZGY01000001">
    <property type="protein sequence ID" value="OAA33599.1"/>
    <property type="molecule type" value="Genomic_DNA"/>
</dbReference>
<comment type="caution">
    <text evidence="7">The sequence shown here is derived from an EMBL/GenBank/DDBJ whole genome shotgun (WGS) entry which is preliminary data.</text>
</comment>
<dbReference type="Proteomes" id="UP000078544">
    <property type="component" value="Unassembled WGS sequence"/>
</dbReference>
<dbReference type="InterPro" id="IPR016166">
    <property type="entry name" value="FAD-bd_PCMH"/>
</dbReference>
<dbReference type="InterPro" id="IPR011051">
    <property type="entry name" value="RmlC_Cupin_sf"/>
</dbReference>
<evidence type="ECO:0000313" key="7">
    <source>
        <dbReference type="EMBL" id="OAA33599.1"/>
    </source>
</evidence>